<dbReference type="Pfam" id="PF03717">
    <property type="entry name" value="PBP_dimer"/>
    <property type="match status" value="1"/>
</dbReference>
<dbReference type="Gene3D" id="3.90.1310.10">
    <property type="entry name" value="Penicillin-binding protein 2a (Domain 2)"/>
    <property type="match status" value="1"/>
</dbReference>
<keyword evidence="7 14" id="KW-0812">Transmembrane</keyword>
<evidence type="ECO:0000256" key="10">
    <source>
        <dbReference type="ARBA" id="ARBA00022984"/>
    </source>
</evidence>
<feature type="domain" description="Penicillin-binding protein dimerisation" evidence="16">
    <location>
        <begin position="72"/>
        <end position="241"/>
    </location>
</feature>
<feature type="transmembrane region" description="Helical" evidence="14">
    <location>
        <begin position="29"/>
        <end position="49"/>
    </location>
</feature>
<comment type="caution">
    <text evidence="14">Lacks conserved residue(s) required for the propagation of feature annotation.</text>
</comment>
<dbReference type="GO" id="GO:0071972">
    <property type="term" value="F:peptidoglycan L,D-transpeptidase activity"/>
    <property type="evidence" value="ECO:0007669"/>
    <property type="project" value="TreeGrafter"/>
</dbReference>
<dbReference type="PANTHER" id="PTHR30627:SF2">
    <property type="entry name" value="PEPTIDOGLYCAN D,D-TRANSPEPTIDASE MRDA"/>
    <property type="match status" value="1"/>
</dbReference>
<dbReference type="PANTHER" id="PTHR30627">
    <property type="entry name" value="PEPTIDOGLYCAN D,D-TRANSPEPTIDASE"/>
    <property type="match status" value="1"/>
</dbReference>
<comment type="similarity">
    <text evidence="14">Belongs to the transpeptidase family. MrdA subfamily.</text>
</comment>
<comment type="pathway">
    <text evidence="14">Cell wall biogenesis; peptidoglycan biosynthesis.</text>
</comment>
<dbReference type="GO" id="GO:0008360">
    <property type="term" value="P:regulation of cell shape"/>
    <property type="evidence" value="ECO:0007669"/>
    <property type="project" value="UniProtKB-KW"/>
</dbReference>
<dbReference type="RefSeq" id="WP_079540459.1">
    <property type="nucleotide sequence ID" value="NZ_FKLO01000044.1"/>
</dbReference>
<keyword evidence="6 14" id="KW-0645">Protease</keyword>
<dbReference type="SUPFAM" id="SSF56519">
    <property type="entry name" value="Penicillin binding protein dimerisation domain"/>
    <property type="match status" value="1"/>
</dbReference>
<dbReference type="EMBL" id="FKLO01000044">
    <property type="protein sequence ID" value="SAM64104.1"/>
    <property type="molecule type" value="Genomic_DNA"/>
</dbReference>
<evidence type="ECO:0000259" key="15">
    <source>
        <dbReference type="Pfam" id="PF00905"/>
    </source>
</evidence>
<sequence>MKRWRADPLSEGEQGDIEAKLQQSFSRRIFLSAALVFAGFLGLFVRMGYLQVLRYDYYRTRSQSNRMRLKAIVPERGTIFDRKGRALTENILRYRVIISPSQTVNVRETVDAVDEILPLLPEERERFFRLYKQTRRYESAVLKASISEQDYYRLAVQLYRLPGVSVEEYYERYYPYGELAAHVIGYTNRISEEDLETLNPDDYRGLQYIGRSGIEQQYEERLRGKPGYQQVETDANGNIVRLMREQPAVRGQDIYLSLDIELQAFIYHALGDYRGSSVMIDPQTGEVLAMVSKPGFDSNLFARGISQRQYKRLQEDPHGPMYDRALKGRYPPGSVIKPFMSLAGYHYGVFTPYTRVNCPGYFRVPGAARRFHCWNRHGHGSVNADRAMAQSCDVYYYHLGYQLGIERIAEFASHFRLGIPTGIDMPDEGSGVVPTREWKMKRFKTQWYIGDTINCSIGQGFFTTTPLQLAYMTALIARDGSEFTPRLLRKVYDPESATAVELKAPLATGKVAVYEPGIWNTVRQDMMNVIHSTYGSARNISRGLTYRMAGKSGTVQVVSFKTERRVHAHELGAEEQDNAMFIAFAPADKPRLAISMVVERGGGGSSTAAPLVRQISDYYLQGMNHVADA</sequence>
<dbReference type="InterPro" id="IPR036138">
    <property type="entry name" value="PBP_dimer_sf"/>
</dbReference>
<dbReference type="InterPro" id="IPR005311">
    <property type="entry name" value="PBP_dimer"/>
</dbReference>
<keyword evidence="5 14" id="KW-0121">Carboxypeptidase</keyword>
<dbReference type="GO" id="GO:0005886">
    <property type="term" value="C:plasma membrane"/>
    <property type="evidence" value="ECO:0007669"/>
    <property type="project" value="UniProtKB-SubCell"/>
</dbReference>
<evidence type="ECO:0000256" key="12">
    <source>
        <dbReference type="ARBA" id="ARBA00023136"/>
    </source>
</evidence>
<comment type="subcellular location">
    <subcellularLocation>
        <location evidence="14">Cell inner membrane</location>
        <topology evidence="14">Single-pass membrane protein</topology>
    </subcellularLocation>
    <subcellularLocation>
        <location evidence="2">Cell membrane</location>
    </subcellularLocation>
    <subcellularLocation>
        <location evidence="1">Membrane</location>
        <topology evidence="1">Single-pass membrane protein</topology>
    </subcellularLocation>
</comment>
<keyword evidence="8 14" id="KW-0378">Hydrolase</keyword>
<dbReference type="GO" id="GO:0008658">
    <property type="term" value="F:penicillin binding"/>
    <property type="evidence" value="ECO:0007669"/>
    <property type="project" value="UniProtKB-UniRule"/>
</dbReference>
<organism evidence="17 18">
    <name type="scientific">Cardiobacterium hominis</name>
    <dbReference type="NCBI Taxonomy" id="2718"/>
    <lineage>
        <taxon>Bacteria</taxon>
        <taxon>Pseudomonadati</taxon>
        <taxon>Pseudomonadota</taxon>
        <taxon>Gammaproteobacteria</taxon>
        <taxon>Cardiobacteriales</taxon>
        <taxon>Cardiobacteriaceae</taxon>
        <taxon>Cardiobacterium</taxon>
    </lineage>
</organism>
<dbReference type="InterPro" id="IPR001460">
    <property type="entry name" value="PCN-bd_Tpept"/>
</dbReference>
<keyword evidence="10 14" id="KW-0573">Peptidoglycan synthesis</keyword>
<evidence type="ECO:0000313" key="18">
    <source>
        <dbReference type="Proteomes" id="UP000190837"/>
    </source>
</evidence>
<dbReference type="AlphaFoldDB" id="A0A1C3H461"/>
<feature type="active site" description="Acyl-ester intermediate" evidence="14">
    <location>
        <position position="334"/>
    </location>
</feature>
<dbReference type="GO" id="GO:0006508">
    <property type="term" value="P:proteolysis"/>
    <property type="evidence" value="ECO:0007669"/>
    <property type="project" value="UniProtKB-KW"/>
</dbReference>
<name>A0A1C3H461_9GAMM</name>
<feature type="domain" description="Penicillin-binding protein transpeptidase" evidence="15">
    <location>
        <begin position="275"/>
        <end position="616"/>
    </location>
</feature>
<dbReference type="HAMAP" id="MF_02081">
    <property type="entry name" value="MrdA_transpept"/>
    <property type="match status" value="1"/>
</dbReference>
<dbReference type="SUPFAM" id="SSF56601">
    <property type="entry name" value="beta-lactamase/transpeptidase-like"/>
    <property type="match status" value="1"/>
</dbReference>
<evidence type="ECO:0000256" key="2">
    <source>
        <dbReference type="ARBA" id="ARBA00004236"/>
    </source>
</evidence>
<evidence type="ECO:0000259" key="16">
    <source>
        <dbReference type="Pfam" id="PF03717"/>
    </source>
</evidence>
<evidence type="ECO:0000256" key="14">
    <source>
        <dbReference type="HAMAP-Rule" id="MF_02081"/>
    </source>
</evidence>
<dbReference type="InterPro" id="IPR017790">
    <property type="entry name" value="Penicillin-binding_protein_2"/>
</dbReference>
<dbReference type="InterPro" id="IPR050515">
    <property type="entry name" value="Beta-lactam/transpept"/>
</dbReference>
<dbReference type="Pfam" id="PF00905">
    <property type="entry name" value="Transpeptidase"/>
    <property type="match status" value="1"/>
</dbReference>
<dbReference type="InterPro" id="IPR012338">
    <property type="entry name" value="Beta-lactam/transpept-like"/>
</dbReference>
<reference evidence="18" key="1">
    <citation type="submission" date="2016-04" db="EMBL/GenBank/DDBJ databases">
        <authorList>
            <person name="Tagini F."/>
        </authorList>
    </citation>
    <scope>NUCLEOTIDE SEQUENCE [LARGE SCALE GENOMIC DNA]</scope>
    <source>
        <strain evidence="18">CHUV0807</strain>
    </source>
</reference>
<evidence type="ECO:0000256" key="6">
    <source>
        <dbReference type="ARBA" id="ARBA00022670"/>
    </source>
</evidence>
<dbReference type="GO" id="GO:0009252">
    <property type="term" value="P:peptidoglycan biosynthetic process"/>
    <property type="evidence" value="ECO:0007669"/>
    <property type="project" value="UniProtKB-UniRule"/>
</dbReference>
<dbReference type="EC" id="3.4.16.4" evidence="14"/>
<keyword evidence="4 14" id="KW-0997">Cell inner membrane</keyword>
<dbReference type="GO" id="GO:0071555">
    <property type="term" value="P:cell wall organization"/>
    <property type="evidence" value="ECO:0007669"/>
    <property type="project" value="UniProtKB-KW"/>
</dbReference>
<keyword evidence="13 14" id="KW-0961">Cell wall biogenesis/degradation</keyword>
<keyword evidence="11 14" id="KW-1133">Transmembrane helix</keyword>
<evidence type="ECO:0000256" key="4">
    <source>
        <dbReference type="ARBA" id="ARBA00022519"/>
    </source>
</evidence>
<evidence type="ECO:0000256" key="13">
    <source>
        <dbReference type="ARBA" id="ARBA00023316"/>
    </source>
</evidence>
<accession>A0A1C3H461</accession>
<dbReference type="Gene3D" id="3.40.710.10">
    <property type="entry name" value="DD-peptidase/beta-lactamase superfamily"/>
    <property type="match status" value="1"/>
</dbReference>
<gene>
    <name evidence="14" type="primary">mrdA</name>
    <name evidence="17" type="ORF">CHUV0807_1197</name>
</gene>
<proteinExistence type="inferred from homology"/>
<dbReference type="Gene3D" id="3.30.1390.30">
    <property type="entry name" value="Penicillin-binding protein 2a, domain 3"/>
    <property type="match status" value="1"/>
</dbReference>
<dbReference type="NCBIfam" id="TIGR03423">
    <property type="entry name" value="pbp2_mrdA"/>
    <property type="match status" value="1"/>
</dbReference>
<evidence type="ECO:0000256" key="1">
    <source>
        <dbReference type="ARBA" id="ARBA00004167"/>
    </source>
</evidence>
<evidence type="ECO:0000256" key="7">
    <source>
        <dbReference type="ARBA" id="ARBA00022692"/>
    </source>
</evidence>
<evidence type="ECO:0000256" key="11">
    <source>
        <dbReference type="ARBA" id="ARBA00022989"/>
    </source>
</evidence>
<comment type="catalytic activity">
    <reaction evidence="14">
        <text>Preferential cleavage: (Ac)2-L-Lys-D-Ala-|-D-Ala. Also transpeptidation of peptidyl-alanyl moieties that are N-acyl substituents of D-alanine.</text>
        <dbReference type="EC" id="3.4.16.4"/>
    </reaction>
</comment>
<evidence type="ECO:0000256" key="9">
    <source>
        <dbReference type="ARBA" id="ARBA00022960"/>
    </source>
</evidence>
<protein>
    <recommendedName>
        <fullName evidence="14">Peptidoglycan D,D-transpeptidase MrdA</fullName>
        <ecNumber evidence="14">3.4.16.4</ecNumber>
    </recommendedName>
    <alternativeName>
        <fullName evidence="14">Penicillin-binding protein 2</fullName>
        <shortName evidence="14">PBP-2</shortName>
    </alternativeName>
</protein>
<dbReference type="Proteomes" id="UP000190837">
    <property type="component" value="Unassembled WGS sequence"/>
</dbReference>
<keyword evidence="3 14" id="KW-1003">Cell membrane</keyword>
<dbReference type="GO" id="GO:0009002">
    <property type="term" value="F:serine-type D-Ala-D-Ala carboxypeptidase activity"/>
    <property type="evidence" value="ECO:0007669"/>
    <property type="project" value="UniProtKB-UniRule"/>
</dbReference>
<evidence type="ECO:0000256" key="8">
    <source>
        <dbReference type="ARBA" id="ARBA00022801"/>
    </source>
</evidence>
<comment type="function">
    <text evidence="14">Catalyzes cross-linking of the peptidoglycan cell wall.</text>
</comment>
<evidence type="ECO:0000256" key="3">
    <source>
        <dbReference type="ARBA" id="ARBA00022475"/>
    </source>
</evidence>
<evidence type="ECO:0000313" key="17">
    <source>
        <dbReference type="EMBL" id="SAM64104.1"/>
    </source>
</evidence>
<keyword evidence="9 14" id="KW-0133">Cell shape</keyword>
<keyword evidence="12 14" id="KW-0472">Membrane</keyword>
<evidence type="ECO:0000256" key="5">
    <source>
        <dbReference type="ARBA" id="ARBA00022645"/>
    </source>
</evidence>